<accession>E0WT30</accession>
<evidence type="ECO:0000313" key="1">
    <source>
        <dbReference type="EMBL" id="EFL91715.1"/>
    </source>
</evidence>
<dbReference type="Proteomes" id="UP000005726">
    <property type="component" value="Unassembled WGS sequence"/>
</dbReference>
<evidence type="ECO:0000313" key="2">
    <source>
        <dbReference type="Proteomes" id="UP000005726"/>
    </source>
</evidence>
<proteinExistence type="predicted"/>
<gene>
    <name evidence="1" type="ORF">REG_1173</name>
</gene>
<protein>
    <submittedName>
        <fullName evidence="1">Uncharacterized protein</fullName>
    </submittedName>
</protein>
<name>E0WT30_9ENTR</name>
<dbReference type="AlphaFoldDB" id="E0WT30"/>
<dbReference type="EMBL" id="GL379592">
    <property type="protein sequence ID" value="EFL91715.1"/>
    <property type="molecule type" value="Genomic_DNA"/>
</dbReference>
<dbReference type="HOGENOM" id="CLU_3231165_0_0_6"/>
<organism evidence="1 2">
    <name type="scientific">Candidatus Regiella insecticola LSR1</name>
    <dbReference type="NCBI Taxonomy" id="663321"/>
    <lineage>
        <taxon>Bacteria</taxon>
        <taxon>Pseudomonadati</taxon>
        <taxon>Pseudomonadota</taxon>
        <taxon>Gammaproteobacteria</taxon>
        <taxon>Enterobacterales</taxon>
        <taxon>Enterobacteriaceae</taxon>
        <taxon>aphid secondary symbionts</taxon>
        <taxon>Candidatus Regiella</taxon>
    </lineage>
</organism>
<keyword evidence="2" id="KW-1185">Reference proteome</keyword>
<sequence>MLINSQLIFTKTLINNRIILTIEVLGVIFSQGGRGEKNMWNRC</sequence>
<reference evidence="1" key="1">
    <citation type="journal article" date="2009" name="Environ. Microbiol.">
        <title>Dynamics of genome evolution in facultative symbionts of aphids.</title>
        <authorList>
            <person name="Degnan P.H."/>
            <person name="Leonardo T.E."/>
            <person name="Cass B.N."/>
            <person name="Hurwitz B."/>
            <person name="Stern D."/>
            <person name="Gibbs R.A."/>
            <person name="Richards S."/>
            <person name="Moran N.A."/>
        </authorList>
    </citation>
    <scope>NUCLEOTIDE SEQUENCE [LARGE SCALE GENOMIC DNA]</scope>
    <source>
        <strain evidence="1">LSR1</strain>
    </source>
</reference>